<comment type="similarity">
    <text evidence="2">Belongs to the GMC oxidoreductase family.</text>
</comment>
<dbReference type="OrthoDB" id="269227at2759"/>
<dbReference type="Gene3D" id="3.30.560.10">
    <property type="entry name" value="Glucose Oxidase, domain 3"/>
    <property type="match status" value="1"/>
</dbReference>
<evidence type="ECO:0000256" key="4">
    <source>
        <dbReference type="ARBA" id="ARBA00022827"/>
    </source>
</evidence>
<keyword evidence="10" id="KW-1185">Reference proteome</keyword>
<evidence type="ECO:0000256" key="2">
    <source>
        <dbReference type="ARBA" id="ARBA00010790"/>
    </source>
</evidence>
<dbReference type="GO" id="GO:0044550">
    <property type="term" value="P:secondary metabolite biosynthetic process"/>
    <property type="evidence" value="ECO:0007669"/>
    <property type="project" value="TreeGrafter"/>
</dbReference>
<reference evidence="9" key="1">
    <citation type="journal article" date="2021" name="Nat. Commun.">
        <title>Genetic determinants of endophytism in the Arabidopsis root mycobiome.</title>
        <authorList>
            <person name="Mesny F."/>
            <person name="Miyauchi S."/>
            <person name="Thiergart T."/>
            <person name="Pickel B."/>
            <person name="Atanasova L."/>
            <person name="Karlsson M."/>
            <person name="Huettel B."/>
            <person name="Barry K.W."/>
            <person name="Haridas S."/>
            <person name="Chen C."/>
            <person name="Bauer D."/>
            <person name="Andreopoulos W."/>
            <person name="Pangilinan J."/>
            <person name="LaButti K."/>
            <person name="Riley R."/>
            <person name="Lipzen A."/>
            <person name="Clum A."/>
            <person name="Drula E."/>
            <person name="Henrissat B."/>
            <person name="Kohler A."/>
            <person name="Grigoriev I.V."/>
            <person name="Martin F.M."/>
            <person name="Hacquard S."/>
        </authorList>
    </citation>
    <scope>NUCLEOTIDE SEQUENCE</scope>
    <source>
        <strain evidence="9">MPI-CAGE-CH-0235</strain>
    </source>
</reference>
<dbReference type="PANTHER" id="PTHR11552">
    <property type="entry name" value="GLUCOSE-METHANOL-CHOLINE GMC OXIDOREDUCTASE"/>
    <property type="match status" value="1"/>
</dbReference>
<dbReference type="EMBL" id="JAGPNK010000015">
    <property type="protein sequence ID" value="KAH7308567.1"/>
    <property type="molecule type" value="Genomic_DNA"/>
</dbReference>
<evidence type="ECO:0000313" key="9">
    <source>
        <dbReference type="EMBL" id="KAH7308567.1"/>
    </source>
</evidence>
<dbReference type="InterPro" id="IPR036188">
    <property type="entry name" value="FAD/NAD-bd_sf"/>
</dbReference>
<evidence type="ECO:0000256" key="6">
    <source>
        <dbReference type="PIRSR" id="PIRSR000137-2"/>
    </source>
</evidence>
<dbReference type="InterPro" id="IPR027424">
    <property type="entry name" value="Glucose_Oxidase_domain_2"/>
</dbReference>
<dbReference type="InterPro" id="IPR012132">
    <property type="entry name" value="GMC_OxRdtase"/>
</dbReference>
<dbReference type="Gene3D" id="3.50.50.60">
    <property type="entry name" value="FAD/NAD(P)-binding domain"/>
    <property type="match status" value="1"/>
</dbReference>
<sequence length="592" mass="64822">MAAPKSLAVALLAIGQFASAWPHPPLRAQLVERQAVQEEYDYIIVGGGTSGLTVGDRLTEDGDYTVLVIEYGLYHNQTGMNQSRMFNITSEPNPELNNRRFSVGIGCAVGGSSIVNGQVMQRGTKPEYDAWKELGGPDSTWDWEGLLPYFRKGITLSPPNATIAEEYNVKYNMDYWGTETPIYAAYGNGSPAEVTKILYEAMASMPGMNIAEDSGSGENGLYWFPTSHIPETRQRSYARTGHWDNVPRDNYELVVGAKVNEILFDENLTATGVRFFSLNETDAEPVSVRARREVILAAGTIHTPQVLQLSGIGPSHVLDGAGIEVKVELPGVGANFQDHSYIPSIVYMWGRNPGGSPGGGMVGSPNLVAQVGLPVLSPDNYEAITTKYEEQDPTSHLPESYTEEQVEGYRQQQAVYARNLRAPDTTVNSMMMFGPGGSIQNLHPLSRGTITLDPENPQGEVIVDYRAATNEIDLEVMAENIRFVRRYMASETFEPYAPREILPGASVNTTEGLVEWVRGQIIPSVYHPVGSCAKMPREWGGCVDENLMVYGTRNLSIIDASIMPTIIGGVTQMTVYAVAEKAADIIKARTFD</sequence>
<dbReference type="InterPro" id="IPR000172">
    <property type="entry name" value="GMC_OxRdtase_N"/>
</dbReference>
<accession>A0A8K0SHW1</accession>
<dbReference type="GO" id="GO:0050660">
    <property type="term" value="F:flavin adenine dinucleotide binding"/>
    <property type="evidence" value="ECO:0007669"/>
    <property type="project" value="InterPro"/>
</dbReference>
<dbReference type="PROSITE" id="PS00624">
    <property type="entry name" value="GMC_OXRED_2"/>
    <property type="match status" value="1"/>
</dbReference>
<dbReference type="Pfam" id="PF00732">
    <property type="entry name" value="GMC_oxred_N"/>
    <property type="match status" value="1"/>
</dbReference>
<evidence type="ECO:0000256" key="5">
    <source>
        <dbReference type="ARBA" id="ARBA00023002"/>
    </source>
</evidence>
<organism evidence="9 10">
    <name type="scientific">Stachybotrys elegans</name>
    <dbReference type="NCBI Taxonomy" id="80388"/>
    <lineage>
        <taxon>Eukaryota</taxon>
        <taxon>Fungi</taxon>
        <taxon>Dikarya</taxon>
        <taxon>Ascomycota</taxon>
        <taxon>Pezizomycotina</taxon>
        <taxon>Sordariomycetes</taxon>
        <taxon>Hypocreomycetidae</taxon>
        <taxon>Hypocreales</taxon>
        <taxon>Stachybotryaceae</taxon>
        <taxon>Stachybotrys</taxon>
    </lineage>
</organism>
<protein>
    <recommendedName>
        <fullName evidence="8">Glucose-methanol-choline oxidoreductase N-terminal domain-containing protein</fullName>
    </recommendedName>
</protein>
<dbReference type="SUPFAM" id="SSF54373">
    <property type="entry name" value="FAD-linked reductases, C-terminal domain"/>
    <property type="match status" value="1"/>
</dbReference>
<dbReference type="AlphaFoldDB" id="A0A8K0SHW1"/>
<proteinExistence type="inferred from homology"/>
<feature type="domain" description="Glucose-methanol-choline oxidoreductase N-terminal" evidence="8">
    <location>
        <begin position="299"/>
        <end position="313"/>
    </location>
</feature>
<comment type="caution">
    <text evidence="9">The sequence shown here is derived from an EMBL/GenBank/DDBJ whole genome shotgun (WGS) entry which is preliminary data.</text>
</comment>
<dbReference type="SUPFAM" id="SSF51905">
    <property type="entry name" value="FAD/NAD(P)-binding domain"/>
    <property type="match status" value="1"/>
</dbReference>
<dbReference type="PIRSF" id="PIRSF000137">
    <property type="entry name" value="Alcohol_oxidase"/>
    <property type="match status" value="1"/>
</dbReference>
<feature type="signal peptide" evidence="7">
    <location>
        <begin position="1"/>
        <end position="20"/>
    </location>
</feature>
<dbReference type="GO" id="GO:0016614">
    <property type="term" value="F:oxidoreductase activity, acting on CH-OH group of donors"/>
    <property type="evidence" value="ECO:0007669"/>
    <property type="project" value="InterPro"/>
</dbReference>
<evidence type="ECO:0000256" key="1">
    <source>
        <dbReference type="ARBA" id="ARBA00001974"/>
    </source>
</evidence>
<dbReference type="InterPro" id="IPR007867">
    <property type="entry name" value="GMC_OxRtase_C"/>
</dbReference>
<dbReference type="Gene3D" id="4.10.450.10">
    <property type="entry name" value="Glucose Oxidase, domain 2"/>
    <property type="match status" value="1"/>
</dbReference>
<keyword evidence="7" id="KW-0732">Signal</keyword>
<keyword evidence="4 6" id="KW-0274">FAD</keyword>
<dbReference type="Pfam" id="PF05199">
    <property type="entry name" value="GMC_oxred_C"/>
    <property type="match status" value="1"/>
</dbReference>
<feature type="binding site" evidence="6">
    <location>
        <begin position="49"/>
        <end position="50"/>
    </location>
    <ligand>
        <name>FAD</name>
        <dbReference type="ChEBI" id="CHEBI:57692"/>
    </ligand>
</feature>
<keyword evidence="3" id="KW-0285">Flavoprotein</keyword>
<comment type="cofactor">
    <cofactor evidence="1 6">
        <name>FAD</name>
        <dbReference type="ChEBI" id="CHEBI:57692"/>
    </cofactor>
</comment>
<evidence type="ECO:0000256" key="3">
    <source>
        <dbReference type="ARBA" id="ARBA00022630"/>
    </source>
</evidence>
<dbReference type="Proteomes" id="UP000813444">
    <property type="component" value="Unassembled WGS sequence"/>
</dbReference>
<evidence type="ECO:0000256" key="7">
    <source>
        <dbReference type="SAM" id="SignalP"/>
    </source>
</evidence>
<keyword evidence="5" id="KW-0560">Oxidoreductase</keyword>
<feature type="chain" id="PRO_5035457498" description="Glucose-methanol-choline oxidoreductase N-terminal domain-containing protein" evidence="7">
    <location>
        <begin position="21"/>
        <end position="592"/>
    </location>
</feature>
<evidence type="ECO:0000313" key="10">
    <source>
        <dbReference type="Proteomes" id="UP000813444"/>
    </source>
</evidence>
<evidence type="ECO:0000259" key="8">
    <source>
        <dbReference type="PROSITE" id="PS00624"/>
    </source>
</evidence>
<feature type="binding site" evidence="6">
    <location>
        <position position="259"/>
    </location>
    <ligand>
        <name>FAD</name>
        <dbReference type="ChEBI" id="CHEBI:57692"/>
    </ligand>
</feature>
<gene>
    <name evidence="9" type="ORF">B0I35DRAFT_483113</name>
</gene>
<dbReference type="PANTHER" id="PTHR11552:SF115">
    <property type="entry name" value="DEHYDROGENASE XPTC-RELATED"/>
    <property type="match status" value="1"/>
</dbReference>
<feature type="binding site" evidence="6">
    <location>
        <begin position="116"/>
        <end position="119"/>
    </location>
    <ligand>
        <name>FAD</name>
        <dbReference type="ChEBI" id="CHEBI:57692"/>
    </ligand>
</feature>
<name>A0A8K0SHW1_9HYPO</name>